<evidence type="ECO:0000313" key="2">
    <source>
        <dbReference type="EMBL" id="DAG06079.1"/>
    </source>
</evidence>
<organism evidence="2">
    <name type="scientific">Myoviridae sp. ctkfK18</name>
    <dbReference type="NCBI Taxonomy" id="2825165"/>
    <lineage>
        <taxon>Viruses</taxon>
        <taxon>Duplodnaviria</taxon>
        <taxon>Heunggongvirae</taxon>
        <taxon>Uroviricota</taxon>
        <taxon>Caudoviricetes</taxon>
    </lineage>
</organism>
<protein>
    <submittedName>
        <fullName evidence="2">Uncharacterized protein</fullName>
    </submittedName>
</protein>
<reference evidence="2" key="1">
    <citation type="journal article" date="2021" name="Proc. Natl. Acad. Sci. U.S.A.">
        <title>A Catalog of Tens of Thousands of Viruses from Human Metagenomes Reveals Hidden Associations with Chronic Diseases.</title>
        <authorList>
            <person name="Tisza M.J."/>
            <person name="Buck C.B."/>
        </authorList>
    </citation>
    <scope>NUCLEOTIDE SEQUENCE</scope>
    <source>
        <strain evidence="2">CtkfK18</strain>
    </source>
</reference>
<dbReference type="EMBL" id="BK016265">
    <property type="protein sequence ID" value="DAG06079.1"/>
    <property type="molecule type" value="Genomic_DNA"/>
</dbReference>
<sequence length="558" mass="62440">MMKAIFIDNYKAHAIIESRIESFADWEIHGRRGDGIISPVTVIKSPDDRSVLLTYDRNPESTNLKDTMESQFDDERAGLWFGDMLNKGNLEVFKEMGGGTVLYADQAKNSPKTLDIFLQKMHSVGRLDQASLDALKPMLTPAQVSAYENIIPTYEDIEKKKAEAMANSEYATYVYTVDENGKEIENKSTEKISNEDVNGNYTGEDAFNNGLSSESGVDPEAVDFNPDMMGDLEPKIEPLDENLDETGEDPTLLEGSDEPLPKPGSEYNLVPEGLREESDTSDENLPDEIPEINSNYEKASNNEMSEYSDDTTQIQGVTTEPENVEFNEDGTPKIEVKEINGTIVLNTKFQNILDGIDTYLTKYNMTIDEFMESVFKLKFLLNQIAGGKVPEETTSADIEQDPTELNETTNEVTEVPTEEPTTDNMTATSNPVTNLLNAVADEMNNPENQVEDEANPVDDTNNNEVEVPDNVANPDSEAAETITTESIDAEKELINQMMKISSNDTEFFNNMLPYKERLSMETINELVTTKMYDKILTGMTVYTMINVREDRARKLGLI</sequence>
<feature type="compositionally biased region" description="Acidic residues" evidence="1">
    <location>
        <begin position="279"/>
        <end position="290"/>
    </location>
</feature>
<feature type="compositionally biased region" description="Low complexity" evidence="1">
    <location>
        <begin position="405"/>
        <end position="415"/>
    </location>
</feature>
<evidence type="ECO:0000256" key="1">
    <source>
        <dbReference type="SAM" id="MobiDB-lite"/>
    </source>
</evidence>
<accession>A0A8S5VHL5</accession>
<name>A0A8S5VHL5_9CAUD</name>
<proteinExistence type="predicted"/>
<feature type="region of interest" description="Disordered" evidence="1">
    <location>
        <begin position="391"/>
        <end position="429"/>
    </location>
</feature>
<feature type="region of interest" description="Disordered" evidence="1">
    <location>
        <begin position="240"/>
        <end position="291"/>
    </location>
</feature>